<dbReference type="PROSITE" id="PS01206">
    <property type="entry name" value="ASC"/>
    <property type="match status" value="1"/>
</dbReference>
<evidence type="ECO:0000256" key="5">
    <source>
        <dbReference type="ARBA" id="ARBA00022692"/>
    </source>
</evidence>
<reference evidence="15" key="1">
    <citation type="submission" date="2013-03" db="EMBL/GenBank/DDBJ databases">
        <title>The Genome Sequence of Anopheles epiroticus epiroticus2.</title>
        <authorList>
            <consortium name="The Broad Institute Genomics Platform"/>
            <person name="Neafsey D.E."/>
            <person name="Howell P."/>
            <person name="Walker B."/>
            <person name="Young S.K."/>
            <person name="Zeng Q."/>
            <person name="Gargeya S."/>
            <person name="Fitzgerald M."/>
            <person name="Haas B."/>
            <person name="Abouelleil A."/>
            <person name="Allen A.W."/>
            <person name="Alvarado L."/>
            <person name="Arachchi H.M."/>
            <person name="Berlin A.M."/>
            <person name="Chapman S.B."/>
            <person name="Gainer-Dewar J."/>
            <person name="Goldberg J."/>
            <person name="Griggs A."/>
            <person name="Gujja S."/>
            <person name="Hansen M."/>
            <person name="Howarth C."/>
            <person name="Imamovic A."/>
            <person name="Ireland A."/>
            <person name="Larimer J."/>
            <person name="McCowan C."/>
            <person name="Murphy C."/>
            <person name="Pearson M."/>
            <person name="Poon T.W."/>
            <person name="Priest M."/>
            <person name="Roberts A."/>
            <person name="Saif S."/>
            <person name="Shea T."/>
            <person name="Sisk P."/>
            <person name="Sykes S."/>
            <person name="Wortman J."/>
            <person name="Nusbaum C."/>
            <person name="Birren B."/>
        </authorList>
    </citation>
    <scope>NUCLEOTIDE SEQUENCE [LARGE SCALE GENOMIC DNA]</scope>
    <source>
        <strain evidence="15">Epiroticus2</strain>
    </source>
</reference>
<evidence type="ECO:0000256" key="1">
    <source>
        <dbReference type="ARBA" id="ARBA00004141"/>
    </source>
</evidence>
<reference evidence="14" key="2">
    <citation type="submission" date="2020-05" db="UniProtKB">
        <authorList>
            <consortium name="EnsemblMetazoa"/>
        </authorList>
    </citation>
    <scope>IDENTIFICATION</scope>
    <source>
        <strain evidence="14">Epiroticus2</strain>
    </source>
</reference>
<dbReference type="STRING" id="199890.A0A182PN37"/>
<evidence type="ECO:0000256" key="10">
    <source>
        <dbReference type="ARBA" id="ARBA00023201"/>
    </source>
</evidence>
<evidence type="ECO:0000256" key="9">
    <source>
        <dbReference type="ARBA" id="ARBA00023136"/>
    </source>
</evidence>
<accession>A0A182PN37</accession>
<keyword evidence="7" id="KW-0915">Sodium</keyword>
<protein>
    <recommendedName>
        <fullName evidence="16">Pickpocket</fullName>
    </recommendedName>
</protein>
<dbReference type="Pfam" id="PF00858">
    <property type="entry name" value="ASC"/>
    <property type="match status" value="1"/>
</dbReference>
<proteinExistence type="inferred from homology"/>
<evidence type="ECO:0000256" key="4">
    <source>
        <dbReference type="ARBA" id="ARBA00022461"/>
    </source>
</evidence>
<evidence type="ECO:0000256" key="11">
    <source>
        <dbReference type="ARBA" id="ARBA00023303"/>
    </source>
</evidence>
<evidence type="ECO:0000256" key="12">
    <source>
        <dbReference type="RuleBase" id="RU000679"/>
    </source>
</evidence>
<dbReference type="PRINTS" id="PR01078">
    <property type="entry name" value="AMINACHANNEL"/>
</dbReference>
<keyword evidence="5 12" id="KW-0812">Transmembrane</keyword>
<evidence type="ECO:0000256" key="8">
    <source>
        <dbReference type="ARBA" id="ARBA00023065"/>
    </source>
</evidence>
<keyword evidence="15" id="KW-1185">Reference proteome</keyword>
<dbReference type="PANTHER" id="PTHR11690">
    <property type="entry name" value="AMILORIDE-SENSITIVE SODIUM CHANNEL-RELATED"/>
    <property type="match status" value="1"/>
</dbReference>
<evidence type="ECO:0000256" key="6">
    <source>
        <dbReference type="ARBA" id="ARBA00022989"/>
    </source>
</evidence>
<keyword evidence="3 12" id="KW-0813">Transport</keyword>
<dbReference type="VEuPathDB" id="VectorBase:AEPI008361"/>
<dbReference type="GO" id="GO:0015280">
    <property type="term" value="F:ligand-gated sodium channel activity"/>
    <property type="evidence" value="ECO:0007669"/>
    <property type="project" value="TreeGrafter"/>
</dbReference>
<organism evidence="14 15">
    <name type="scientific">Anopheles epiroticus</name>
    <dbReference type="NCBI Taxonomy" id="199890"/>
    <lineage>
        <taxon>Eukaryota</taxon>
        <taxon>Metazoa</taxon>
        <taxon>Ecdysozoa</taxon>
        <taxon>Arthropoda</taxon>
        <taxon>Hexapoda</taxon>
        <taxon>Insecta</taxon>
        <taxon>Pterygota</taxon>
        <taxon>Neoptera</taxon>
        <taxon>Endopterygota</taxon>
        <taxon>Diptera</taxon>
        <taxon>Nematocera</taxon>
        <taxon>Culicoidea</taxon>
        <taxon>Culicidae</taxon>
        <taxon>Anophelinae</taxon>
        <taxon>Anopheles</taxon>
    </lineage>
</organism>
<dbReference type="AlphaFoldDB" id="A0A182PN37"/>
<name>A0A182PN37_9DIPT</name>
<evidence type="ECO:0008006" key="16">
    <source>
        <dbReference type="Google" id="ProtNLM"/>
    </source>
</evidence>
<feature type="transmembrane region" description="Helical" evidence="13">
    <location>
        <begin position="65"/>
        <end position="86"/>
    </location>
</feature>
<keyword evidence="9 13" id="KW-0472">Membrane</keyword>
<keyword evidence="8 12" id="KW-0406">Ion transport</keyword>
<dbReference type="Gene3D" id="1.10.287.770">
    <property type="entry name" value="YojJ-like"/>
    <property type="match status" value="1"/>
</dbReference>
<keyword evidence="10 12" id="KW-0739">Sodium transport</keyword>
<comment type="similarity">
    <text evidence="2 12">Belongs to the amiloride-sensitive sodium channel (TC 1.A.6) family.</text>
</comment>
<comment type="subcellular location">
    <subcellularLocation>
        <location evidence="1">Membrane</location>
        <topology evidence="1">Multi-pass membrane protein</topology>
    </subcellularLocation>
</comment>
<evidence type="ECO:0000313" key="15">
    <source>
        <dbReference type="Proteomes" id="UP000075885"/>
    </source>
</evidence>
<dbReference type="Proteomes" id="UP000075885">
    <property type="component" value="Unassembled WGS sequence"/>
</dbReference>
<feature type="transmembrane region" description="Helical" evidence="13">
    <location>
        <begin position="500"/>
        <end position="526"/>
    </location>
</feature>
<evidence type="ECO:0000313" key="14">
    <source>
        <dbReference type="EnsemblMetazoa" id="AEPI008361-PA"/>
    </source>
</evidence>
<sequence>MVETKLQRLRTPMSASAGHNWEPDILNESYKESGPRNLWVDYCMNSTIHGFKYLVGNKRTNIERIWWIVVCLLSLYGCGRLIYTVYQKWDQEPVVVTFAEKPMPVFAIPFPAVTICPETKVRKEDLDFTTSYQLYNDADLWKFMAKNQIAKLEALMQVCDFAFGIEMNNESYADDVVTLLQKMAIPFEDMFLLCGWREHTVDCSEFFKETLTDVGVCYTFNSLAAEDLMRRDQLHSEYEYMTENQSSNHWNMDEGYSNWAGAETYPRRAFGAGIRAGLFVILKVQSADMDYLCGNSFQGFRVHLHSPVAYPRMVNQFFRIPLSQEVSVSVDPLLFDTSPNIRRYHPNRRLCYYNHERYLRYFKVYSKFNCDIECLSNYTLKTCGCVPFPLPRSADARICGLGKVSCSDTALSVLEEMDLLHELNKTDNFLERCNCLPACNSLSYNTEISQANFDWRKLAENIDLIAGVNENTELSYLSIHFKVSRFIPIKRSELFGISDFLANCGGVLGLFMGVSILSIVELIYYCTLKPLIARSRAGSDRAETAKVINSTLILPPPEYGLAGEIRVRKISNKW</sequence>
<dbReference type="InterPro" id="IPR020903">
    <property type="entry name" value="ENaC_CS"/>
</dbReference>
<keyword evidence="11 12" id="KW-0407">Ion channel</keyword>
<dbReference type="GO" id="GO:0005886">
    <property type="term" value="C:plasma membrane"/>
    <property type="evidence" value="ECO:0007669"/>
    <property type="project" value="TreeGrafter"/>
</dbReference>
<dbReference type="InterPro" id="IPR001873">
    <property type="entry name" value="ENaC"/>
</dbReference>
<keyword evidence="4 12" id="KW-0894">Sodium channel</keyword>
<evidence type="ECO:0000256" key="13">
    <source>
        <dbReference type="SAM" id="Phobius"/>
    </source>
</evidence>
<evidence type="ECO:0000256" key="7">
    <source>
        <dbReference type="ARBA" id="ARBA00023053"/>
    </source>
</evidence>
<evidence type="ECO:0000256" key="2">
    <source>
        <dbReference type="ARBA" id="ARBA00007193"/>
    </source>
</evidence>
<keyword evidence="6 13" id="KW-1133">Transmembrane helix</keyword>
<dbReference type="Gene3D" id="2.60.470.10">
    <property type="entry name" value="Acid-sensing ion channels like domains"/>
    <property type="match status" value="1"/>
</dbReference>
<dbReference type="PANTHER" id="PTHR11690:SF288">
    <property type="entry name" value="AMILORIDE-SENSITIVE NA+ CHANNEL-RELATED"/>
    <property type="match status" value="1"/>
</dbReference>
<evidence type="ECO:0000256" key="3">
    <source>
        <dbReference type="ARBA" id="ARBA00022448"/>
    </source>
</evidence>
<dbReference type="EnsemblMetazoa" id="AEPI008361-RA">
    <property type="protein sequence ID" value="AEPI008361-PA"/>
    <property type="gene ID" value="AEPI008361"/>
</dbReference>